<dbReference type="Pfam" id="PF13557">
    <property type="entry name" value="Phenol_MetA_deg"/>
    <property type="match status" value="1"/>
</dbReference>
<gene>
    <name evidence="1" type="ORF">A8V01_05165</name>
</gene>
<accession>A0A2K2FYY6</accession>
<dbReference type="AlphaFoldDB" id="A0A2K2FYY6"/>
<sequence length="256" mass="28277">MTLVWSGAIVPQADAHEAAPAAGAEGSVSGLDITRPLHRIELRTEFADEGEEDKTTFTLRHVRPVQVADDFRLNLRVELPLVIADSPEEGSETGIGDIRLQAVVVHDDGGPRAWGVGLQVQAPTGNERLGRGQWQLLPLAGYRWSLAGLSEESFFQLVARYRMSFGGDRDQSNISELQLAPNLEIGLPGKVYLSFFPSNDVRYDFKRDGIFVPLNVEVGKEWDRTVLSLEAAGKVISTNGVSPYDWRVEARVGYRF</sequence>
<organism evidence="1 2">
    <name type="scientific">Novosphingobium guangzhouense</name>
    <dbReference type="NCBI Taxonomy" id="1850347"/>
    <lineage>
        <taxon>Bacteria</taxon>
        <taxon>Pseudomonadati</taxon>
        <taxon>Pseudomonadota</taxon>
        <taxon>Alphaproteobacteria</taxon>
        <taxon>Sphingomonadales</taxon>
        <taxon>Sphingomonadaceae</taxon>
        <taxon>Novosphingobium</taxon>
    </lineage>
</organism>
<dbReference type="InterPro" id="IPR025737">
    <property type="entry name" value="FApF"/>
</dbReference>
<protein>
    <submittedName>
        <fullName evidence="1">Uncharacterized protein</fullName>
    </submittedName>
</protein>
<evidence type="ECO:0000313" key="2">
    <source>
        <dbReference type="Proteomes" id="UP000236327"/>
    </source>
</evidence>
<dbReference type="EMBL" id="LYMM01000040">
    <property type="protein sequence ID" value="PNU04009.1"/>
    <property type="molecule type" value="Genomic_DNA"/>
</dbReference>
<proteinExistence type="predicted"/>
<evidence type="ECO:0000313" key="1">
    <source>
        <dbReference type="EMBL" id="PNU04009.1"/>
    </source>
</evidence>
<dbReference type="Proteomes" id="UP000236327">
    <property type="component" value="Unassembled WGS sequence"/>
</dbReference>
<comment type="caution">
    <text evidence="1">The sequence shown here is derived from an EMBL/GenBank/DDBJ whole genome shotgun (WGS) entry which is preliminary data.</text>
</comment>
<dbReference type="RefSeq" id="WP_170065939.1">
    <property type="nucleotide sequence ID" value="NZ_LYMM01000040.1"/>
</dbReference>
<keyword evidence="2" id="KW-1185">Reference proteome</keyword>
<name>A0A2K2FYY6_9SPHN</name>
<reference evidence="1 2" key="1">
    <citation type="submission" date="2016-05" db="EMBL/GenBank/DDBJ databases">
        <title>Complete genome sequence of Novosphingobium guangzhouense SA925(T).</title>
        <authorList>
            <person name="Sha S."/>
        </authorList>
    </citation>
    <scope>NUCLEOTIDE SEQUENCE [LARGE SCALE GENOMIC DNA]</scope>
    <source>
        <strain evidence="1 2">SA925</strain>
    </source>
</reference>